<proteinExistence type="predicted"/>
<organism evidence="1">
    <name type="scientific">marine sediment metagenome</name>
    <dbReference type="NCBI Taxonomy" id="412755"/>
    <lineage>
        <taxon>unclassified sequences</taxon>
        <taxon>metagenomes</taxon>
        <taxon>ecological metagenomes</taxon>
    </lineage>
</organism>
<gene>
    <name evidence="1" type="ORF">S01H4_48497</name>
</gene>
<dbReference type="EMBL" id="BART01027350">
    <property type="protein sequence ID" value="GAG92071.1"/>
    <property type="molecule type" value="Genomic_DNA"/>
</dbReference>
<accession>X1D6J4</accession>
<sequence>PKVKASILAASPAGAAGMAVAWGLSSALTDIDTKGVVGKLGTGENAKTFADWLLDLTK</sequence>
<protein>
    <submittedName>
        <fullName evidence="1">Uncharacterized protein</fullName>
    </submittedName>
</protein>
<reference evidence="1" key="1">
    <citation type="journal article" date="2014" name="Front. Microbiol.">
        <title>High frequency of phylogenetically diverse reductive dehalogenase-homologous genes in deep subseafloor sedimentary metagenomes.</title>
        <authorList>
            <person name="Kawai M."/>
            <person name="Futagami T."/>
            <person name="Toyoda A."/>
            <person name="Takaki Y."/>
            <person name="Nishi S."/>
            <person name="Hori S."/>
            <person name="Arai W."/>
            <person name="Tsubouchi T."/>
            <person name="Morono Y."/>
            <person name="Uchiyama I."/>
            <person name="Ito T."/>
            <person name="Fujiyama A."/>
            <person name="Inagaki F."/>
            <person name="Takami H."/>
        </authorList>
    </citation>
    <scope>NUCLEOTIDE SEQUENCE</scope>
    <source>
        <strain evidence="1">Expedition CK06-06</strain>
    </source>
</reference>
<comment type="caution">
    <text evidence="1">The sequence shown here is derived from an EMBL/GenBank/DDBJ whole genome shotgun (WGS) entry which is preliminary data.</text>
</comment>
<dbReference type="AlphaFoldDB" id="X1D6J4"/>
<name>X1D6J4_9ZZZZ</name>
<feature type="non-terminal residue" evidence="1">
    <location>
        <position position="1"/>
    </location>
</feature>
<evidence type="ECO:0000313" key="1">
    <source>
        <dbReference type="EMBL" id="GAG92071.1"/>
    </source>
</evidence>